<proteinExistence type="predicted"/>
<dbReference type="AlphaFoldDB" id="A0A1I7T4Q6"/>
<dbReference type="Gene3D" id="2.130.10.30">
    <property type="entry name" value="Regulator of chromosome condensation 1/beta-lactamase-inhibitor protein II"/>
    <property type="match status" value="1"/>
</dbReference>
<dbReference type="Pfam" id="PF13540">
    <property type="entry name" value="RCC1_2"/>
    <property type="match status" value="1"/>
</dbReference>
<evidence type="ECO:0000313" key="3">
    <source>
        <dbReference type="WBParaSite" id="Csp11.Scaffold503.g2383.t1"/>
    </source>
</evidence>
<dbReference type="PROSITE" id="PS00626">
    <property type="entry name" value="RCC1_2"/>
    <property type="match status" value="1"/>
</dbReference>
<dbReference type="PRINTS" id="PR00633">
    <property type="entry name" value="RCCNDNSATION"/>
</dbReference>
<dbReference type="STRING" id="1561998.A0A1I7T4Q6"/>
<feature type="repeat" description="RCC1" evidence="1">
    <location>
        <begin position="188"/>
        <end position="253"/>
    </location>
</feature>
<dbReference type="PROSITE" id="PS50012">
    <property type="entry name" value="RCC1_3"/>
    <property type="match status" value="2"/>
</dbReference>
<dbReference type="Proteomes" id="UP000095282">
    <property type="component" value="Unplaced"/>
</dbReference>
<accession>A0A1I7T4Q6</accession>
<feature type="repeat" description="RCC1" evidence="1">
    <location>
        <begin position="136"/>
        <end position="187"/>
    </location>
</feature>
<sequence length="262" mass="29438">MCSSLFSIFFWILLKNNRKRRHRRTLADTYVDEDIPLDSDIADVACTHLHVAILMKDGKLAIRRVDEEDGIPRILDSEESTILVTTSTSIFLCNQKGILKVMEEGEEKKRIPFPWPVKIVEAVGGHDHVIFRDSQGNLFSMGTGTRGELGVGLVRRIDEPVHIEQLAGIRISKVSCGGWHTVVLTEAGDAYTWGWNRYGQLGKNKASTEVYPVLIDPAEEFSVSEEDIDDVTTTEHTTTVTIGHAHFVMGSDDERINEFELK</sequence>
<keyword evidence="2" id="KW-1185">Reference proteome</keyword>
<evidence type="ECO:0000313" key="2">
    <source>
        <dbReference type="Proteomes" id="UP000095282"/>
    </source>
</evidence>
<protein>
    <submittedName>
        <fullName evidence="3">RCC1 domain-containing protein 1</fullName>
    </submittedName>
</protein>
<dbReference type="PANTHER" id="PTHR46849:SF1">
    <property type="entry name" value="RCC1 DOMAIN-CONTAINING PROTEIN 1"/>
    <property type="match status" value="1"/>
</dbReference>
<dbReference type="InterPro" id="IPR052830">
    <property type="entry name" value="RCC1_domain-containing"/>
</dbReference>
<dbReference type="WBParaSite" id="Csp11.Scaffold503.g2383.t1">
    <property type="protein sequence ID" value="Csp11.Scaffold503.g2383.t1"/>
    <property type="gene ID" value="Csp11.Scaffold503.g2383"/>
</dbReference>
<evidence type="ECO:0000256" key="1">
    <source>
        <dbReference type="PROSITE-ProRule" id="PRU00235"/>
    </source>
</evidence>
<dbReference type="SUPFAM" id="SSF50985">
    <property type="entry name" value="RCC1/BLIP-II"/>
    <property type="match status" value="1"/>
</dbReference>
<reference evidence="3" key="1">
    <citation type="submission" date="2016-11" db="UniProtKB">
        <authorList>
            <consortium name="WormBaseParasite"/>
        </authorList>
    </citation>
    <scope>IDENTIFICATION</scope>
</reference>
<dbReference type="InterPro" id="IPR000408">
    <property type="entry name" value="Reg_chr_condens"/>
</dbReference>
<dbReference type="InterPro" id="IPR009091">
    <property type="entry name" value="RCC1/BLIP-II"/>
</dbReference>
<name>A0A1I7T4Q6_9PELO</name>
<organism evidence="2 3">
    <name type="scientific">Caenorhabditis tropicalis</name>
    <dbReference type="NCBI Taxonomy" id="1561998"/>
    <lineage>
        <taxon>Eukaryota</taxon>
        <taxon>Metazoa</taxon>
        <taxon>Ecdysozoa</taxon>
        <taxon>Nematoda</taxon>
        <taxon>Chromadorea</taxon>
        <taxon>Rhabditida</taxon>
        <taxon>Rhabditina</taxon>
        <taxon>Rhabditomorpha</taxon>
        <taxon>Rhabditoidea</taxon>
        <taxon>Rhabditidae</taxon>
        <taxon>Peloderinae</taxon>
        <taxon>Caenorhabditis</taxon>
    </lineage>
</organism>
<dbReference type="PANTHER" id="PTHR46849">
    <property type="entry name" value="RCC1 DOMAIN-CONTAINING PROTEIN 1"/>
    <property type="match status" value="1"/>
</dbReference>